<accession>A0ACC0CT74</accession>
<dbReference type="EMBL" id="MU394349">
    <property type="protein sequence ID" value="KAI6083636.1"/>
    <property type="molecule type" value="Genomic_DNA"/>
</dbReference>
<reference evidence="1 2" key="1">
    <citation type="journal article" date="2022" name="New Phytol.">
        <title>Ecological generalism drives hyperdiversity of secondary metabolite gene clusters in xylarialean endophytes.</title>
        <authorList>
            <person name="Franco M.E.E."/>
            <person name="Wisecaver J.H."/>
            <person name="Arnold A.E."/>
            <person name="Ju Y.M."/>
            <person name="Slot J.C."/>
            <person name="Ahrendt S."/>
            <person name="Moore L.P."/>
            <person name="Eastman K.E."/>
            <person name="Scott K."/>
            <person name="Konkel Z."/>
            <person name="Mondo S.J."/>
            <person name="Kuo A."/>
            <person name="Hayes R.D."/>
            <person name="Haridas S."/>
            <person name="Andreopoulos B."/>
            <person name="Riley R."/>
            <person name="LaButti K."/>
            <person name="Pangilinan J."/>
            <person name="Lipzen A."/>
            <person name="Amirebrahimi M."/>
            <person name="Yan J."/>
            <person name="Adam C."/>
            <person name="Keymanesh K."/>
            <person name="Ng V."/>
            <person name="Louie K."/>
            <person name="Northen T."/>
            <person name="Drula E."/>
            <person name="Henrissat B."/>
            <person name="Hsieh H.M."/>
            <person name="Youens-Clark K."/>
            <person name="Lutzoni F."/>
            <person name="Miadlikowska J."/>
            <person name="Eastwood D.C."/>
            <person name="Hamelin R.C."/>
            <person name="Grigoriev I.V."/>
            <person name="U'Ren J.M."/>
        </authorList>
    </citation>
    <scope>NUCLEOTIDE SEQUENCE [LARGE SCALE GENOMIC DNA]</scope>
    <source>
        <strain evidence="1 2">ER1909</strain>
    </source>
</reference>
<name>A0ACC0CT74_9PEZI</name>
<keyword evidence="2" id="KW-1185">Reference proteome</keyword>
<dbReference type="Proteomes" id="UP001497680">
    <property type="component" value="Unassembled WGS sequence"/>
</dbReference>
<evidence type="ECO:0000313" key="1">
    <source>
        <dbReference type="EMBL" id="KAI6083636.1"/>
    </source>
</evidence>
<comment type="caution">
    <text evidence="1">The sequence shown here is derived from an EMBL/GenBank/DDBJ whole genome shotgun (WGS) entry which is preliminary data.</text>
</comment>
<sequence length="91" mass="9916">MKLSLTFSLLWAGMALSQTFPECTRELAATDECAAVIDANACYNKFGFRSNQTLTCIDGTSNDDKAKKACMCCSCVGTVMCNWVTSSRFNC</sequence>
<protein>
    <submittedName>
        <fullName evidence="1">Uncharacterized protein</fullName>
    </submittedName>
</protein>
<proteinExistence type="predicted"/>
<evidence type="ECO:0000313" key="2">
    <source>
        <dbReference type="Proteomes" id="UP001497680"/>
    </source>
</evidence>
<gene>
    <name evidence="1" type="ORF">F4821DRAFT_190489</name>
</gene>
<organism evidence="1 2">
    <name type="scientific">Hypoxylon rubiginosum</name>
    <dbReference type="NCBI Taxonomy" id="110542"/>
    <lineage>
        <taxon>Eukaryota</taxon>
        <taxon>Fungi</taxon>
        <taxon>Dikarya</taxon>
        <taxon>Ascomycota</taxon>
        <taxon>Pezizomycotina</taxon>
        <taxon>Sordariomycetes</taxon>
        <taxon>Xylariomycetidae</taxon>
        <taxon>Xylariales</taxon>
        <taxon>Hypoxylaceae</taxon>
        <taxon>Hypoxylon</taxon>
    </lineage>
</organism>